<reference evidence="8 9" key="1">
    <citation type="submission" date="2020-08" db="EMBL/GenBank/DDBJ databases">
        <title>A Genomic Blueprint of the Chicken Gut Microbiome.</title>
        <authorList>
            <person name="Gilroy R."/>
            <person name="Ravi A."/>
            <person name="Getino M."/>
            <person name="Pursley I."/>
            <person name="Horton D.L."/>
            <person name="Alikhan N.-F."/>
            <person name="Baker D."/>
            <person name="Gharbi K."/>
            <person name="Hall N."/>
            <person name="Watson M."/>
            <person name="Adriaenssens E.M."/>
            <person name="Foster-Nyarko E."/>
            <person name="Jarju S."/>
            <person name="Secka A."/>
            <person name="Antonio M."/>
            <person name="Oren A."/>
            <person name="Chaudhuri R."/>
            <person name="La Ragione R.M."/>
            <person name="Hildebrand F."/>
            <person name="Pallen M.J."/>
        </authorList>
    </citation>
    <scope>NUCLEOTIDE SEQUENCE [LARGE SCALE GENOMIC DNA]</scope>
    <source>
        <strain evidence="8 9">Sa4CUA7</strain>
    </source>
</reference>
<protein>
    <submittedName>
        <fullName evidence="8">SHOCT domain-containing protein</fullName>
    </submittedName>
</protein>
<comment type="caution">
    <text evidence="8">The sequence shown here is derived from an EMBL/GenBank/DDBJ whole genome shotgun (WGS) entry which is preliminary data.</text>
</comment>
<dbReference type="Proteomes" id="UP000648352">
    <property type="component" value="Unassembled WGS sequence"/>
</dbReference>
<dbReference type="EMBL" id="JACSQP010000009">
    <property type="protein sequence ID" value="MBD7958499.1"/>
    <property type="molecule type" value="Genomic_DNA"/>
</dbReference>
<keyword evidence="3 6" id="KW-0812">Transmembrane</keyword>
<dbReference type="InterPro" id="IPR027379">
    <property type="entry name" value="CLS_N"/>
</dbReference>
<organism evidence="8 9">
    <name type="scientific">Microbacterium pullorum</name>
    <dbReference type="NCBI Taxonomy" id="2762236"/>
    <lineage>
        <taxon>Bacteria</taxon>
        <taxon>Bacillati</taxon>
        <taxon>Actinomycetota</taxon>
        <taxon>Actinomycetes</taxon>
        <taxon>Micrococcales</taxon>
        <taxon>Microbacteriaceae</taxon>
        <taxon>Microbacterium</taxon>
    </lineage>
</organism>
<keyword evidence="2" id="KW-1003">Cell membrane</keyword>
<proteinExistence type="predicted"/>
<keyword evidence="5 6" id="KW-0472">Membrane</keyword>
<feature type="transmembrane region" description="Helical" evidence="6">
    <location>
        <begin position="6"/>
        <end position="30"/>
    </location>
</feature>
<accession>A0ABR8S5Z1</accession>
<evidence type="ECO:0000313" key="9">
    <source>
        <dbReference type="Proteomes" id="UP000648352"/>
    </source>
</evidence>
<keyword evidence="4 6" id="KW-1133">Transmembrane helix</keyword>
<evidence type="ECO:0000256" key="1">
    <source>
        <dbReference type="ARBA" id="ARBA00004651"/>
    </source>
</evidence>
<evidence type="ECO:0000313" key="8">
    <source>
        <dbReference type="EMBL" id="MBD7958499.1"/>
    </source>
</evidence>
<dbReference type="Pfam" id="PF13396">
    <property type="entry name" value="PLDc_N"/>
    <property type="match status" value="1"/>
</dbReference>
<comment type="subcellular location">
    <subcellularLocation>
        <location evidence="1">Cell membrane</location>
        <topology evidence="1">Multi-pass membrane protein</topology>
    </subcellularLocation>
</comment>
<gene>
    <name evidence="8" type="ORF">H9651_12690</name>
</gene>
<dbReference type="RefSeq" id="WP_191719700.1">
    <property type="nucleotide sequence ID" value="NZ_JACSQP010000009.1"/>
</dbReference>
<feature type="transmembrane region" description="Helical" evidence="6">
    <location>
        <begin position="42"/>
        <end position="62"/>
    </location>
</feature>
<name>A0ABR8S5Z1_9MICO</name>
<evidence type="ECO:0000256" key="5">
    <source>
        <dbReference type="ARBA" id="ARBA00023136"/>
    </source>
</evidence>
<evidence type="ECO:0000256" key="4">
    <source>
        <dbReference type="ARBA" id="ARBA00022989"/>
    </source>
</evidence>
<sequence length="127" mass="14218">MGVWDFLMWAFMFYIWLACIWLVVTVLVDVFRDHELSGGAKALWVIFVVFLPLLGALVYIIARPQRLGERRSGVQARESRTDADAYIRDVTGRSPAADIEAARKLLDSGAISQAEFDALKTRALAVT</sequence>
<keyword evidence="9" id="KW-1185">Reference proteome</keyword>
<evidence type="ECO:0000259" key="7">
    <source>
        <dbReference type="Pfam" id="PF13396"/>
    </source>
</evidence>
<evidence type="ECO:0000256" key="2">
    <source>
        <dbReference type="ARBA" id="ARBA00022475"/>
    </source>
</evidence>
<feature type="domain" description="Cardiolipin synthase N-terminal" evidence="7">
    <location>
        <begin position="22"/>
        <end position="63"/>
    </location>
</feature>
<evidence type="ECO:0000256" key="6">
    <source>
        <dbReference type="SAM" id="Phobius"/>
    </source>
</evidence>
<evidence type="ECO:0000256" key="3">
    <source>
        <dbReference type="ARBA" id="ARBA00022692"/>
    </source>
</evidence>